<reference evidence="1 2" key="1">
    <citation type="journal article" date="2010" name="Science">
        <title>Genomic comparison of the ants Camponotus floridanus and Harpegnathos saltator.</title>
        <authorList>
            <person name="Bonasio R."/>
            <person name="Zhang G."/>
            <person name="Ye C."/>
            <person name="Mutti N.S."/>
            <person name="Fang X."/>
            <person name="Qin N."/>
            <person name="Donahue G."/>
            <person name="Yang P."/>
            <person name="Li Q."/>
            <person name="Li C."/>
            <person name="Zhang P."/>
            <person name="Huang Z."/>
            <person name="Berger S.L."/>
            <person name="Reinberg D."/>
            <person name="Wang J."/>
            <person name="Liebig J."/>
        </authorList>
    </citation>
    <scope>NUCLEOTIDE SEQUENCE [LARGE SCALE GENOMIC DNA]</scope>
    <source>
        <strain evidence="1 2">R22 G/1</strain>
    </source>
</reference>
<dbReference type="InParanoid" id="E2C1J7"/>
<dbReference type="OrthoDB" id="8170333at2759"/>
<gene>
    <name evidence="1" type="ORF">EAI_08145</name>
</gene>
<evidence type="ECO:0000313" key="1">
    <source>
        <dbReference type="EMBL" id="EFN78173.1"/>
    </source>
</evidence>
<protein>
    <submittedName>
        <fullName evidence="1">Uncharacterized protein</fullName>
    </submittedName>
</protein>
<accession>E2C1J7</accession>
<keyword evidence="2" id="KW-1185">Reference proteome</keyword>
<proteinExistence type="predicted"/>
<feature type="non-terminal residue" evidence="1">
    <location>
        <position position="1"/>
    </location>
</feature>
<dbReference type="Proteomes" id="UP000008237">
    <property type="component" value="Unassembled WGS sequence"/>
</dbReference>
<dbReference type="AlphaFoldDB" id="E2C1J7"/>
<sequence length="47" mass="5488">ITSLRREEIYSMLLEMDSLFGTSRGQMETPVFSLYGPYNNVRDLIFP</sequence>
<dbReference type="EMBL" id="GL451937">
    <property type="protein sequence ID" value="EFN78173.1"/>
    <property type="molecule type" value="Genomic_DNA"/>
</dbReference>
<organism evidence="2">
    <name type="scientific">Harpegnathos saltator</name>
    <name type="common">Jerdon's jumping ant</name>
    <dbReference type="NCBI Taxonomy" id="610380"/>
    <lineage>
        <taxon>Eukaryota</taxon>
        <taxon>Metazoa</taxon>
        <taxon>Ecdysozoa</taxon>
        <taxon>Arthropoda</taxon>
        <taxon>Hexapoda</taxon>
        <taxon>Insecta</taxon>
        <taxon>Pterygota</taxon>
        <taxon>Neoptera</taxon>
        <taxon>Endopterygota</taxon>
        <taxon>Hymenoptera</taxon>
        <taxon>Apocrita</taxon>
        <taxon>Aculeata</taxon>
        <taxon>Formicoidea</taxon>
        <taxon>Formicidae</taxon>
        <taxon>Ponerinae</taxon>
        <taxon>Ponerini</taxon>
        <taxon>Harpegnathos</taxon>
    </lineage>
</organism>
<evidence type="ECO:0000313" key="2">
    <source>
        <dbReference type="Proteomes" id="UP000008237"/>
    </source>
</evidence>
<feature type="non-terminal residue" evidence="1">
    <location>
        <position position="47"/>
    </location>
</feature>
<name>E2C1J7_HARSA</name>